<protein>
    <submittedName>
        <fullName evidence="2">Uncharacterized protein</fullName>
    </submittedName>
</protein>
<evidence type="ECO:0000313" key="3">
    <source>
        <dbReference type="Proteomes" id="UP000325577"/>
    </source>
</evidence>
<evidence type="ECO:0000256" key="1">
    <source>
        <dbReference type="SAM" id="MobiDB-lite"/>
    </source>
</evidence>
<feature type="compositionally biased region" description="Basic and acidic residues" evidence="1">
    <location>
        <begin position="15"/>
        <end position="26"/>
    </location>
</feature>
<reference evidence="2 3" key="1">
    <citation type="submission" date="2019-09" db="EMBL/GenBank/DDBJ databases">
        <title>A chromosome-level genome assembly of the Chinese tupelo Nyssa sinensis.</title>
        <authorList>
            <person name="Yang X."/>
            <person name="Kang M."/>
            <person name="Yang Y."/>
            <person name="Xiong H."/>
            <person name="Wang M."/>
            <person name="Zhang Z."/>
            <person name="Wang Z."/>
            <person name="Wu H."/>
            <person name="Ma T."/>
            <person name="Liu J."/>
            <person name="Xi Z."/>
        </authorList>
    </citation>
    <scope>NUCLEOTIDE SEQUENCE [LARGE SCALE GENOMIC DNA]</scope>
    <source>
        <strain evidence="2">J267</strain>
        <tissue evidence="2">Leaf</tissue>
    </source>
</reference>
<dbReference type="AlphaFoldDB" id="A0A5J5BUW7"/>
<accession>A0A5J5BUW7</accession>
<dbReference type="Proteomes" id="UP000325577">
    <property type="component" value="Linkage Group LG1"/>
</dbReference>
<gene>
    <name evidence="2" type="ORF">F0562_002837</name>
</gene>
<evidence type="ECO:0000313" key="2">
    <source>
        <dbReference type="EMBL" id="KAA8546424.1"/>
    </source>
</evidence>
<sequence>MVSLALPTQKKPHKLKEEKNSKDAHVDSIHAKSSGVVVNWPRSYLLPISLPSVDNLQNHVHVIGTLAED</sequence>
<keyword evidence="3" id="KW-1185">Reference proteome</keyword>
<organism evidence="2 3">
    <name type="scientific">Nyssa sinensis</name>
    <dbReference type="NCBI Taxonomy" id="561372"/>
    <lineage>
        <taxon>Eukaryota</taxon>
        <taxon>Viridiplantae</taxon>
        <taxon>Streptophyta</taxon>
        <taxon>Embryophyta</taxon>
        <taxon>Tracheophyta</taxon>
        <taxon>Spermatophyta</taxon>
        <taxon>Magnoliopsida</taxon>
        <taxon>eudicotyledons</taxon>
        <taxon>Gunneridae</taxon>
        <taxon>Pentapetalae</taxon>
        <taxon>asterids</taxon>
        <taxon>Cornales</taxon>
        <taxon>Nyssaceae</taxon>
        <taxon>Nyssa</taxon>
    </lineage>
</organism>
<name>A0A5J5BUW7_9ASTE</name>
<feature type="region of interest" description="Disordered" evidence="1">
    <location>
        <begin position="1"/>
        <end position="26"/>
    </location>
</feature>
<proteinExistence type="predicted"/>
<dbReference type="EMBL" id="CM018032">
    <property type="protein sequence ID" value="KAA8546424.1"/>
    <property type="molecule type" value="Genomic_DNA"/>
</dbReference>